<comment type="similarity">
    <text evidence="1">Belongs to the bacterial solute-binding protein 1 family.</text>
</comment>
<dbReference type="SUPFAM" id="SSF53850">
    <property type="entry name" value="Periplasmic binding protein-like II"/>
    <property type="match status" value="1"/>
</dbReference>
<dbReference type="EMBL" id="JAAXOX010000003">
    <property type="protein sequence ID" value="NKY22670.1"/>
    <property type="molecule type" value="Genomic_DNA"/>
</dbReference>
<dbReference type="PANTHER" id="PTHR30061">
    <property type="entry name" value="MALTOSE-BINDING PERIPLASMIC PROTEIN"/>
    <property type="match status" value="1"/>
</dbReference>
<evidence type="ECO:0000313" key="5">
    <source>
        <dbReference type="Proteomes" id="UP000581206"/>
    </source>
</evidence>
<dbReference type="Pfam" id="PF01547">
    <property type="entry name" value="SBP_bac_1"/>
    <property type="match status" value="1"/>
</dbReference>
<evidence type="ECO:0000313" key="4">
    <source>
        <dbReference type="EMBL" id="NKY22670.1"/>
    </source>
</evidence>
<keyword evidence="5" id="KW-1185">Reference proteome</keyword>
<evidence type="ECO:0000256" key="3">
    <source>
        <dbReference type="ARBA" id="ARBA00022729"/>
    </source>
</evidence>
<accession>A0A7X6KVQ6</accession>
<dbReference type="Gene3D" id="3.40.190.10">
    <property type="entry name" value="Periplasmic binding protein-like II"/>
    <property type="match status" value="2"/>
</dbReference>
<comment type="caution">
    <text evidence="4">The sequence shown here is derived from an EMBL/GenBank/DDBJ whole genome shotgun (WGS) entry which is preliminary data.</text>
</comment>
<keyword evidence="2" id="KW-0813">Transport</keyword>
<dbReference type="InterPro" id="IPR006059">
    <property type="entry name" value="SBP"/>
</dbReference>
<gene>
    <name evidence="4" type="ORF">HGA03_08320</name>
</gene>
<dbReference type="PANTHER" id="PTHR30061:SF50">
    <property type="entry name" value="MALTOSE_MALTODEXTRIN-BINDING PERIPLASMIC PROTEIN"/>
    <property type="match status" value="1"/>
</dbReference>
<dbReference type="GO" id="GO:0015768">
    <property type="term" value="P:maltose transport"/>
    <property type="evidence" value="ECO:0007669"/>
    <property type="project" value="TreeGrafter"/>
</dbReference>
<name>A0A7X6KVQ6_9CELL</name>
<dbReference type="AlphaFoldDB" id="A0A7X6KVQ6"/>
<dbReference type="GO" id="GO:0055052">
    <property type="term" value="C:ATP-binding cassette (ABC) transporter complex, substrate-binding subunit-containing"/>
    <property type="evidence" value="ECO:0007669"/>
    <property type="project" value="TreeGrafter"/>
</dbReference>
<evidence type="ECO:0000256" key="2">
    <source>
        <dbReference type="ARBA" id="ARBA00022448"/>
    </source>
</evidence>
<dbReference type="GO" id="GO:0042956">
    <property type="term" value="P:maltodextrin transmembrane transport"/>
    <property type="evidence" value="ECO:0007669"/>
    <property type="project" value="TreeGrafter"/>
</dbReference>
<dbReference type="Proteomes" id="UP000581206">
    <property type="component" value="Unassembled WGS sequence"/>
</dbReference>
<proteinExistence type="inferred from homology"/>
<organism evidence="4 5">
    <name type="scientific">Cellulomonas denverensis</name>
    <dbReference type="NCBI Taxonomy" id="264297"/>
    <lineage>
        <taxon>Bacteria</taxon>
        <taxon>Bacillati</taxon>
        <taxon>Actinomycetota</taxon>
        <taxon>Actinomycetes</taxon>
        <taxon>Micrococcales</taxon>
        <taxon>Cellulomonadaceae</taxon>
        <taxon>Cellulomonas</taxon>
    </lineage>
</organism>
<sequence length="427" mass="44662">MAAVGAAAALALTACSSGGSGGGDSTSSGDGATVKVWLVGSDTPDEARDYLKTTFEEQNPGSELVIEEQQWDGLVDKLSQAMTDPKTSPQIVEVGNTQSTTFTSAGAFMPLDDKYEELGGDDLLSGFVEIGTFDDTLYAVPYYAGSRLVFYSKSAYEAAGVDVPTTLDEYIEDGKTLKAANADTPNYSGIWYPGQDWRNGLPFIWSEGGELAVEEDGQWVGAINTPEAVAGLEKVQDIMLNANGAAPDAKETDPQIPWCAGETATLSAPGWVWGSLLNADNGGCPDTEGDIGVYALPGDSEGETAPVFLGGSNIAIPAQAANQDLAYKAMQIMLSDEYQTILAHNGLTPAKVSLASEMLNSESTPPAVAEAAAKAAENVKLTPVAPGWSNVESDLIMETLFTEIAQGKDVQTAADAANDKITDALNR</sequence>
<protein>
    <submittedName>
        <fullName evidence="4">Extracellular solute-binding protein</fullName>
    </submittedName>
</protein>
<evidence type="ECO:0000256" key="1">
    <source>
        <dbReference type="ARBA" id="ARBA00008520"/>
    </source>
</evidence>
<keyword evidence="3" id="KW-0732">Signal</keyword>
<reference evidence="4 5" key="1">
    <citation type="submission" date="2020-04" db="EMBL/GenBank/DDBJ databases">
        <title>MicrobeNet Type strains.</title>
        <authorList>
            <person name="Nicholson A.C."/>
        </authorList>
    </citation>
    <scope>NUCLEOTIDE SEQUENCE [LARGE SCALE GENOMIC DNA]</scope>
    <source>
        <strain evidence="4 5">ATCC BAA-788</strain>
    </source>
</reference>
<dbReference type="GO" id="GO:1901982">
    <property type="term" value="F:maltose binding"/>
    <property type="evidence" value="ECO:0007669"/>
    <property type="project" value="TreeGrafter"/>
</dbReference>